<feature type="domain" description="DUF6199" evidence="2">
    <location>
        <begin position="9"/>
        <end position="73"/>
    </location>
</feature>
<dbReference type="InterPro" id="IPR045679">
    <property type="entry name" value="DUF6199"/>
</dbReference>
<reference evidence="3 4" key="1">
    <citation type="submission" date="2020-07" db="EMBL/GenBank/DDBJ databases">
        <title>Halosimplex pelagicum sp. nov. and Halosimplex rubrum sp. nov., isolated from salted brown alga Laminaria, and emended description of the genus Halosimplex.</title>
        <authorList>
            <person name="Cui H."/>
        </authorList>
    </citation>
    <scope>NUCLEOTIDE SEQUENCE [LARGE SCALE GENOMIC DNA]</scope>
    <source>
        <strain evidence="3 4">R27</strain>
    </source>
</reference>
<keyword evidence="4" id="KW-1185">Reference proteome</keyword>
<organism evidence="3 4">
    <name type="scientific">Halosimplex rubrum</name>
    <dbReference type="NCBI Taxonomy" id="869889"/>
    <lineage>
        <taxon>Archaea</taxon>
        <taxon>Methanobacteriati</taxon>
        <taxon>Methanobacteriota</taxon>
        <taxon>Stenosarchaea group</taxon>
        <taxon>Halobacteria</taxon>
        <taxon>Halobacteriales</taxon>
        <taxon>Haloarculaceae</taxon>
        <taxon>Halosimplex</taxon>
    </lineage>
</organism>
<evidence type="ECO:0000256" key="1">
    <source>
        <dbReference type="SAM" id="Phobius"/>
    </source>
</evidence>
<dbReference type="Pfam" id="PF19701">
    <property type="entry name" value="DUF6199"/>
    <property type="match status" value="1"/>
</dbReference>
<proteinExistence type="predicted"/>
<dbReference type="KEGG" id="hrr:HZS55_22300"/>
<keyword evidence="1" id="KW-0472">Membrane</keyword>
<gene>
    <name evidence="3" type="ORF">HZS55_22300</name>
</gene>
<keyword evidence="1" id="KW-0812">Transmembrane</keyword>
<keyword evidence="1" id="KW-1133">Transmembrane helix</keyword>
<accession>A0A7D5P3L1</accession>
<dbReference type="EMBL" id="CP058910">
    <property type="protein sequence ID" value="QLH80086.1"/>
    <property type="molecule type" value="Genomic_DNA"/>
</dbReference>
<sequence>MYGGGSIFFGLLLLVFGSLGVRYARPLTRFNEQMDAIGSKTPASEVEPAEWNVAFTKILSAFFALLGLGLVVAGIL</sequence>
<dbReference type="Proteomes" id="UP000509667">
    <property type="component" value="Chromosome"/>
</dbReference>
<protein>
    <recommendedName>
        <fullName evidence="2">DUF6199 domain-containing protein</fullName>
    </recommendedName>
</protein>
<feature type="transmembrane region" description="Helical" evidence="1">
    <location>
        <begin position="54"/>
        <end position="75"/>
    </location>
</feature>
<name>A0A7D5P3L1_9EURY</name>
<evidence type="ECO:0000313" key="3">
    <source>
        <dbReference type="EMBL" id="QLH80086.1"/>
    </source>
</evidence>
<dbReference type="AlphaFoldDB" id="A0A7D5P3L1"/>
<evidence type="ECO:0000313" key="4">
    <source>
        <dbReference type="Proteomes" id="UP000509667"/>
    </source>
</evidence>
<evidence type="ECO:0000259" key="2">
    <source>
        <dbReference type="Pfam" id="PF19701"/>
    </source>
</evidence>